<dbReference type="AlphaFoldDB" id="A0A024GFG8"/>
<sequence>MQSLTKALFTLWYIAFYATPSSCEAQNNIRFESNDVVLTKPNTSPHTSKMTKSSEPSVNLIPPRNLMTDILMKTMLLNNAVQHFQMFTQNLIGIDHMAKMTAQQTAQQHKQQEQRDEAVSAQEDVLG</sequence>
<protein>
    <recommendedName>
        <fullName evidence="5">RxLR effector protein</fullName>
    </recommendedName>
</protein>
<evidence type="ECO:0000313" key="3">
    <source>
        <dbReference type="EMBL" id="CCI45087.1"/>
    </source>
</evidence>
<keyword evidence="2" id="KW-0732">Signal</keyword>
<feature type="signal peptide" evidence="2">
    <location>
        <begin position="1"/>
        <end position="25"/>
    </location>
</feature>
<feature type="region of interest" description="Disordered" evidence="1">
    <location>
        <begin position="40"/>
        <end position="59"/>
    </location>
</feature>
<feature type="compositionally biased region" description="Polar residues" evidence="1">
    <location>
        <begin position="40"/>
        <end position="57"/>
    </location>
</feature>
<evidence type="ECO:0008006" key="5">
    <source>
        <dbReference type="Google" id="ProtNLM"/>
    </source>
</evidence>
<feature type="region of interest" description="Disordered" evidence="1">
    <location>
        <begin position="102"/>
        <end position="127"/>
    </location>
</feature>
<reference evidence="3 4" key="1">
    <citation type="submission" date="2012-05" db="EMBL/GenBank/DDBJ databases">
        <title>Recombination and specialization in a pathogen metapopulation.</title>
        <authorList>
            <person name="Gardiner A."/>
            <person name="Kemen E."/>
            <person name="Schultz-Larsen T."/>
            <person name="MacLean D."/>
            <person name="Van Oosterhout C."/>
            <person name="Jones J.D.G."/>
        </authorList>
    </citation>
    <scope>NUCLEOTIDE SEQUENCE [LARGE SCALE GENOMIC DNA]</scope>
    <source>
        <strain evidence="3 4">Ac Nc2</strain>
    </source>
</reference>
<evidence type="ECO:0000313" key="4">
    <source>
        <dbReference type="Proteomes" id="UP000053237"/>
    </source>
</evidence>
<accession>A0A024GFG8</accession>
<evidence type="ECO:0000256" key="2">
    <source>
        <dbReference type="SAM" id="SignalP"/>
    </source>
</evidence>
<feature type="chain" id="PRO_5005404593" description="RxLR effector protein" evidence="2">
    <location>
        <begin position="26"/>
        <end position="127"/>
    </location>
</feature>
<organism evidence="3 4">
    <name type="scientific">Albugo candida</name>
    <dbReference type="NCBI Taxonomy" id="65357"/>
    <lineage>
        <taxon>Eukaryota</taxon>
        <taxon>Sar</taxon>
        <taxon>Stramenopiles</taxon>
        <taxon>Oomycota</taxon>
        <taxon>Peronosporomycetes</taxon>
        <taxon>Albuginales</taxon>
        <taxon>Albuginaceae</taxon>
        <taxon>Albugo</taxon>
    </lineage>
</organism>
<proteinExistence type="predicted"/>
<name>A0A024GFG8_9STRA</name>
<dbReference type="Proteomes" id="UP000053237">
    <property type="component" value="Unassembled WGS sequence"/>
</dbReference>
<evidence type="ECO:0000256" key="1">
    <source>
        <dbReference type="SAM" id="MobiDB-lite"/>
    </source>
</evidence>
<comment type="caution">
    <text evidence="3">The sequence shown here is derived from an EMBL/GenBank/DDBJ whole genome shotgun (WGS) entry which is preliminary data.</text>
</comment>
<dbReference type="EMBL" id="CAIX01000087">
    <property type="protein sequence ID" value="CCI45087.1"/>
    <property type="molecule type" value="Genomic_DNA"/>
</dbReference>
<keyword evidence="4" id="KW-1185">Reference proteome</keyword>
<gene>
    <name evidence="3" type="ORF">BN9_059340</name>
</gene>
<dbReference type="InParanoid" id="A0A024GFG8"/>